<dbReference type="Gene3D" id="1.20.1250.20">
    <property type="entry name" value="MFS general substrate transporter like domains"/>
    <property type="match status" value="2"/>
</dbReference>
<name>A0ABD0KEH3_9CAEN</name>
<evidence type="ECO:0000256" key="1">
    <source>
        <dbReference type="ARBA" id="ARBA00004141"/>
    </source>
</evidence>
<sequence>MLVIASTVENVMDRFTVELLFGKVNGHYSDSVETLKRTTAHPDSRWRPLIRELPVLLSVFLFFTGDHMMLYTAFPYTTYAVCIDTFSNATASHCRELHTQPDQEDVVTGPAALLFMTEKMVGPIPSLVLAAILGPWSDLHGRRLPMVITCMGACLATILFLLADWLRGVSVVAIVMTGFIVRAMTGQGFLFRLMSYSHTADWVNRGAWTREGDSRVEAEEHDNLLSSSGRTHASANDTNQTKNGEQARLLPNSERKHASSDITNQKDQVDTAKHRLLMRTMSRLQAAESLGVVVGALAAWGVQVLTNAPISLCLSSAIHVLAALVIVVWMRDAMPASQRHVTERRSALEVCREKLCGMWGADVSVGRASMWGSFLTTLIVMGTVQGRAAVVMATVQRAPLSWPNDRLSAFAGVCSATTSIFLFFMMVAGCLSQMADCVLPAVKAIVSKKVDETNVGRVLSRLTAAEALACMIGPLTLVSIYYTTSSVFSGAAFLASAVLTALVLMGGTVWMATHRKEPETPAQHLVVKYKAVNKAARVECGV</sequence>
<proteinExistence type="predicted"/>
<keyword evidence="3 6" id="KW-1133">Transmembrane helix</keyword>
<feature type="transmembrane region" description="Helical" evidence="6">
    <location>
        <begin position="53"/>
        <end position="74"/>
    </location>
</feature>
<comment type="caution">
    <text evidence="7">The sequence shown here is derived from an EMBL/GenBank/DDBJ whole genome shotgun (WGS) entry which is preliminary data.</text>
</comment>
<feature type="transmembrane region" description="Helical" evidence="6">
    <location>
        <begin position="169"/>
        <end position="191"/>
    </location>
</feature>
<keyword evidence="8" id="KW-1185">Reference proteome</keyword>
<dbReference type="InterPro" id="IPR036259">
    <property type="entry name" value="MFS_trans_sf"/>
</dbReference>
<evidence type="ECO:0000313" key="7">
    <source>
        <dbReference type="EMBL" id="KAK7485588.1"/>
    </source>
</evidence>
<evidence type="ECO:0000256" key="2">
    <source>
        <dbReference type="ARBA" id="ARBA00022692"/>
    </source>
</evidence>
<feature type="transmembrane region" description="Helical" evidence="6">
    <location>
        <begin position="284"/>
        <end position="302"/>
    </location>
</feature>
<dbReference type="PANTHER" id="PTHR23507">
    <property type="entry name" value="ZGC:174356"/>
    <property type="match status" value="1"/>
</dbReference>
<reference evidence="7 8" key="1">
    <citation type="journal article" date="2023" name="Sci. Data">
        <title>Genome assembly of the Korean intertidal mud-creeper Batillaria attramentaria.</title>
        <authorList>
            <person name="Patra A.K."/>
            <person name="Ho P.T."/>
            <person name="Jun S."/>
            <person name="Lee S.J."/>
            <person name="Kim Y."/>
            <person name="Won Y.J."/>
        </authorList>
    </citation>
    <scope>NUCLEOTIDE SEQUENCE [LARGE SCALE GENOMIC DNA]</scope>
    <source>
        <strain evidence="7">Wonlab-2016</strain>
    </source>
</reference>
<dbReference type="PANTHER" id="PTHR23507:SF1">
    <property type="entry name" value="FI18259P1-RELATED"/>
    <property type="match status" value="1"/>
</dbReference>
<keyword evidence="4 6" id="KW-0472">Membrane</keyword>
<feature type="transmembrane region" description="Helical" evidence="6">
    <location>
        <begin position="488"/>
        <end position="512"/>
    </location>
</feature>
<dbReference type="Proteomes" id="UP001519460">
    <property type="component" value="Unassembled WGS sequence"/>
</dbReference>
<gene>
    <name evidence="7" type="ORF">BaRGS_00023163</name>
</gene>
<evidence type="ECO:0000256" key="3">
    <source>
        <dbReference type="ARBA" id="ARBA00022989"/>
    </source>
</evidence>
<feature type="transmembrane region" description="Helical" evidence="6">
    <location>
        <begin position="458"/>
        <end position="482"/>
    </location>
</feature>
<keyword evidence="2 6" id="KW-0812">Transmembrane</keyword>
<feature type="transmembrane region" description="Helical" evidence="6">
    <location>
        <begin position="374"/>
        <end position="395"/>
    </location>
</feature>
<dbReference type="SUPFAM" id="SSF103473">
    <property type="entry name" value="MFS general substrate transporter"/>
    <property type="match status" value="2"/>
</dbReference>
<feature type="compositionally biased region" description="Polar residues" evidence="5">
    <location>
        <begin position="224"/>
        <end position="244"/>
    </location>
</feature>
<protein>
    <recommendedName>
        <fullName evidence="9">Solute carrier family 40 protein</fullName>
    </recommendedName>
</protein>
<accession>A0ABD0KEH3</accession>
<comment type="subcellular location">
    <subcellularLocation>
        <location evidence="1">Membrane</location>
        <topology evidence="1">Multi-pass membrane protein</topology>
    </subcellularLocation>
</comment>
<evidence type="ECO:0008006" key="9">
    <source>
        <dbReference type="Google" id="ProtNLM"/>
    </source>
</evidence>
<dbReference type="EMBL" id="JACVVK020000192">
    <property type="protein sequence ID" value="KAK7485588.1"/>
    <property type="molecule type" value="Genomic_DNA"/>
</dbReference>
<evidence type="ECO:0000256" key="4">
    <source>
        <dbReference type="ARBA" id="ARBA00023136"/>
    </source>
</evidence>
<feature type="transmembrane region" description="Helical" evidence="6">
    <location>
        <begin position="120"/>
        <end position="137"/>
    </location>
</feature>
<dbReference type="GO" id="GO:0016020">
    <property type="term" value="C:membrane"/>
    <property type="evidence" value="ECO:0007669"/>
    <property type="project" value="UniProtKB-SubCell"/>
</dbReference>
<organism evidence="7 8">
    <name type="scientific">Batillaria attramentaria</name>
    <dbReference type="NCBI Taxonomy" id="370345"/>
    <lineage>
        <taxon>Eukaryota</taxon>
        <taxon>Metazoa</taxon>
        <taxon>Spiralia</taxon>
        <taxon>Lophotrochozoa</taxon>
        <taxon>Mollusca</taxon>
        <taxon>Gastropoda</taxon>
        <taxon>Caenogastropoda</taxon>
        <taxon>Sorbeoconcha</taxon>
        <taxon>Cerithioidea</taxon>
        <taxon>Batillariidae</taxon>
        <taxon>Batillaria</taxon>
    </lineage>
</organism>
<feature type="transmembrane region" description="Helical" evidence="6">
    <location>
        <begin position="407"/>
        <end position="431"/>
    </location>
</feature>
<evidence type="ECO:0000313" key="8">
    <source>
        <dbReference type="Proteomes" id="UP001519460"/>
    </source>
</evidence>
<feature type="transmembrane region" description="Helical" evidence="6">
    <location>
        <begin position="144"/>
        <end position="163"/>
    </location>
</feature>
<feature type="region of interest" description="Disordered" evidence="5">
    <location>
        <begin position="218"/>
        <end position="266"/>
    </location>
</feature>
<feature type="transmembrane region" description="Helical" evidence="6">
    <location>
        <begin position="308"/>
        <end position="330"/>
    </location>
</feature>
<evidence type="ECO:0000256" key="5">
    <source>
        <dbReference type="SAM" id="MobiDB-lite"/>
    </source>
</evidence>
<evidence type="ECO:0000256" key="6">
    <source>
        <dbReference type="SAM" id="Phobius"/>
    </source>
</evidence>
<dbReference type="AlphaFoldDB" id="A0ABD0KEH3"/>